<comment type="caution">
    <text evidence="1">The sequence shown here is derived from an EMBL/GenBank/DDBJ whole genome shotgun (WGS) entry which is preliminary data.</text>
</comment>
<protein>
    <submittedName>
        <fullName evidence="1">Uncharacterized protein</fullName>
    </submittedName>
</protein>
<dbReference type="AlphaFoldDB" id="A0A9P6DBZ0"/>
<dbReference type="Proteomes" id="UP000807025">
    <property type="component" value="Unassembled WGS sequence"/>
</dbReference>
<name>A0A9P6DBZ0_PLEER</name>
<sequence>MRPDIFGPNVSNNNRQVLDPQDSLARHERRSMSYISGTRSRPCASAKSVLERRTCTLAADVRVRRGLRGSRLALPSMLPDCSDAAIAGSANSKARSSVTAWVGSSTGDYAKRAGYILPLAAFLGNLPPSSATAQGLPAPRN</sequence>
<keyword evidence="2" id="KW-1185">Reference proteome</keyword>
<gene>
    <name evidence="1" type="ORF">BDN71DRAFT_1511461</name>
</gene>
<reference evidence="1" key="1">
    <citation type="submission" date="2020-11" db="EMBL/GenBank/DDBJ databases">
        <authorList>
            <consortium name="DOE Joint Genome Institute"/>
            <person name="Ahrendt S."/>
            <person name="Riley R."/>
            <person name="Andreopoulos W."/>
            <person name="Labutti K."/>
            <person name="Pangilinan J."/>
            <person name="Ruiz-Duenas F.J."/>
            <person name="Barrasa J.M."/>
            <person name="Sanchez-Garcia M."/>
            <person name="Camarero S."/>
            <person name="Miyauchi S."/>
            <person name="Serrano A."/>
            <person name="Linde D."/>
            <person name="Babiker R."/>
            <person name="Drula E."/>
            <person name="Ayuso-Fernandez I."/>
            <person name="Pacheco R."/>
            <person name="Padilla G."/>
            <person name="Ferreira P."/>
            <person name="Barriuso J."/>
            <person name="Kellner H."/>
            <person name="Castanera R."/>
            <person name="Alfaro M."/>
            <person name="Ramirez L."/>
            <person name="Pisabarro A.G."/>
            <person name="Kuo A."/>
            <person name="Tritt A."/>
            <person name="Lipzen A."/>
            <person name="He G."/>
            <person name="Yan M."/>
            <person name="Ng V."/>
            <person name="Cullen D."/>
            <person name="Martin F."/>
            <person name="Rosso M.-N."/>
            <person name="Henrissat B."/>
            <person name="Hibbett D."/>
            <person name="Martinez A.T."/>
            <person name="Grigoriev I.V."/>
        </authorList>
    </citation>
    <scope>NUCLEOTIDE SEQUENCE</scope>
    <source>
        <strain evidence="1">ATCC 90797</strain>
    </source>
</reference>
<proteinExistence type="predicted"/>
<organism evidence="1 2">
    <name type="scientific">Pleurotus eryngii</name>
    <name type="common">Boletus of the steppes</name>
    <dbReference type="NCBI Taxonomy" id="5323"/>
    <lineage>
        <taxon>Eukaryota</taxon>
        <taxon>Fungi</taxon>
        <taxon>Dikarya</taxon>
        <taxon>Basidiomycota</taxon>
        <taxon>Agaricomycotina</taxon>
        <taxon>Agaricomycetes</taxon>
        <taxon>Agaricomycetidae</taxon>
        <taxon>Agaricales</taxon>
        <taxon>Pleurotineae</taxon>
        <taxon>Pleurotaceae</taxon>
        <taxon>Pleurotus</taxon>
    </lineage>
</organism>
<dbReference type="EMBL" id="MU154647">
    <property type="protein sequence ID" value="KAF9490193.1"/>
    <property type="molecule type" value="Genomic_DNA"/>
</dbReference>
<evidence type="ECO:0000313" key="1">
    <source>
        <dbReference type="EMBL" id="KAF9490193.1"/>
    </source>
</evidence>
<evidence type="ECO:0000313" key="2">
    <source>
        <dbReference type="Proteomes" id="UP000807025"/>
    </source>
</evidence>
<accession>A0A9P6DBZ0</accession>